<keyword evidence="2" id="KW-1185">Reference proteome</keyword>
<protein>
    <submittedName>
        <fullName evidence="1">Uncharacterized protein</fullName>
    </submittedName>
</protein>
<proteinExistence type="predicted"/>
<comment type="caution">
    <text evidence="1">The sequence shown here is derived from an EMBL/GenBank/DDBJ whole genome shotgun (WGS) entry which is preliminary data.</text>
</comment>
<organism evidence="1 2">
    <name type="scientific">Gossypium arboreum</name>
    <name type="common">Tree cotton</name>
    <name type="synonym">Gossypium nanking</name>
    <dbReference type="NCBI Taxonomy" id="29729"/>
    <lineage>
        <taxon>Eukaryota</taxon>
        <taxon>Viridiplantae</taxon>
        <taxon>Streptophyta</taxon>
        <taxon>Embryophyta</taxon>
        <taxon>Tracheophyta</taxon>
        <taxon>Spermatophyta</taxon>
        <taxon>Magnoliopsida</taxon>
        <taxon>eudicotyledons</taxon>
        <taxon>Gunneridae</taxon>
        <taxon>Pentapetalae</taxon>
        <taxon>rosids</taxon>
        <taxon>malvids</taxon>
        <taxon>Malvales</taxon>
        <taxon>Malvaceae</taxon>
        <taxon>Malvoideae</taxon>
        <taxon>Gossypium</taxon>
    </lineage>
</organism>
<gene>
    <name evidence="1" type="ORF">PVK06_032264</name>
</gene>
<reference evidence="1 2" key="1">
    <citation type="submission" date="2023-03" db="EMBL/GenBank/DDBJ databases">
        <title>WGS of Gossypium arboreum.</title>
        <authorList>
            <person name="Yu D."/>
        </authorList>
    </citation>
    <scope>NUCLEOTIDE SEQUENCE [LARGE SCALE GENOMIC DNA]</scope>
    <source>
        <tissue evidence="1">Leaf</tissue>
    </source>
</reference>
<evidence type="ECO:0000313" key="2">
    <source>
        <dbReference type="Proteomes" id="UP001358586"/>
    </source>
</evidence>
<name>A0ABR0NTE9_GOSAR</name>
<dbReference type="EMBL" id="JARKNE010000009">
    <property type="protein sequence ID" value="KAK5804613.1"/>
    <property type="molecule type" value="Genomic_DNA"/>
</dbReference>
<accession>A0ABR0NTE9</accession>
<sequence length="135" mass="15494">MDGECRSILCTFGVAMLVWQRSDIDIYGVSEPDLLLKLLTIGELERLKKGCVIVRSIWFRNLFVWQHKDFSAARIFHFVMSYLQDWKVSKWQLGLDVVTGRLMHERGYGAAIRNERGDLHEGLTGHVTEAISAII</sequence>
<dbReference type="Proteomes" id="UP001358586">
    <property type="component" value="Chromosome 9"/>
</dbReference>
<evidence type="ECO:0000313" key="1">
    <source>
        <dbReference type="EMBL" id="KAK5804613.1"/>
    </source>
</evidence>